<evidence type="ECO:0000313" key="2">
    <source>
        <dbReference type="EMBL" id="MCJ0763386.1"/>
    </source>
</evidence>
<organism evidence="2 3">
    <name type="scientific">Variovorax terrae</name>
    <dbReference type="NCBI Taxonomy" id="2923278"/>
    <lineage>
        <taxon>Bacteria</taxon>
        <taxon>Pseudomonadati</taxon>
        <taxon>Pseudomonadota</taxon>
        <taxon>Betaproteobacteria</taxon>
        <taxon>Burkholderiales</taxon>
        <taxon>Comamonadaceae</taxon>
        <taxon>Variovorax</taxon>
    </lineage>
</organism>
<dbReference type="InterPro" id="IPR003795">
    <property type="entry name" value="DUF192"/>
</dbReference>
<dbReference type="Gene3D" id="2.60.120.1140">
    <property type="entry name" value="Protein of unknown function DUF192"/>
    <property type="match status" value="1"/>
</dbReference>
<protein>
    <submittedName>
        <fullName evidence="2">DUF192 domain-containing protein</fullName>
    </submittedName>
</protein>
<keyword evidence="1" id="KW-0732">Signal</keyword>
<dbReference type="PANTHER" id="PTHR37953:SF1">
    <property type="entry name" value="UPF0127 PROTEIN MJ1496"/>
    <property type="match status" value="1"/>
</dbReference>
<accession>A0A9X2AQN4</accession>
<gene>
    <name evidence="2" type="ORF">MMF98_09205</name>
</gene>
<feature type="chain" id="PRO_5040805239" evidence="1">
    <location>
        <begin position="19"/>
        <end position="147"/>
    </location>
</feature>
<dbReference type="Proteomes" id="UP001139447">
    <property type="component" value="Unassembled WGS sequence"/>
</dbReference>
<dbReference type="RefSeq" id="WP_243305978.1">
    <property type="nucleotide sequence ID" value="NZ_JALGBI010000001.1"/>
</dbReference>
<comment type="caution">
    <text evidence="2">The sequence shown here is derived from an EMBL/GenBank/DDBJ whole genome shotgun (WGS) entry which is preliminary data.</text>
</comment>
<proteinExistence type="predicted"/>
<feature type="signal peptide" evidence="1">
    <location>
        <begin position="1"/>
        <end position="18"/>
    </location>
</feature>
<reference evidence="2" key="1">
    <citation type="submission" date="2022-03" db="EMBL/GenBank/DDBJ databases">
        <authorList>
            <person name="Woo C.Y."/>
        </authorList>
    </citation>
    <scope>NUCLEOTIDE SEQUENCE</scope>
    <source>
        <strain evidence="2">CYS-02</strain>
    </source>
</reference>
<evidence type="ECO:0000313" key="3">
    <source>
        <dbReference type="Proteomes" id="UP001139447"/>
    </source>
</evidence>
<dbReference type="Pfam" id="PF02643">
    <property type="entry name" value="DUF192"/>
    <property type="match status" value="1"/>
</dbReference>
<keyword evidence="3" id="KW-1185">Reference proteome</keyword>
<dbReference type="InterPro" id="IPR038695">
    <property type="entry name" value="Saro_0823-like_sf"/>
</dbReference>
<sequence length="147" mass="16077">MKHSVSLLLAASLLAAQAQDAPQTNLPRVTLSAGMHQIDAQVALTPDQRSIGLMFRKEMPQHEGMLFAFEQPSTQCFWMKNTILPLTAAFVADDGTIVNLADMKPQTTDSHCSTKPVRYVLEMNQGWFAKKGIKAGFKLGGTPFAGR</sequence>
<dbReference type="PANTHER" id="PTHR37953">
    <property type="entry name" value="UPF0127 PROTEIN MJ1496"/>
    <property type="match status" value="1"/>
</dbReference>
<dbReference type="AlphaFoldDB" id="A0A9X2AQN4"/>
<evidence type="ECO:0000256" key="1">
    <source>
        <dbReference type="SAM" id="SignalP"/>
    </source>
</evidence>
<name>A0A9X2AQN4_9BURK</name>
<dbReference type="EMBL" id="JALGBI010000001">
    <property type="protein sequence ID" value="MCJ0763386.1"/>
    <property type="molecule type" value="Genomic_DNA"/>
</dbReference>